<organism evidence="3 4">
    <name type="scientific">Tetraparma gracilis</name>
    <dbReference type="NCBI Taxonomy" id="2962635"/>
    <lineage>
        <taxon>Eukaryota</taxon>
        <taxon>Sar</taxon>
        <taxon>Stramenopiles</taxon>
        <taxon>Ochrophyta</taxon>
        <taxon>Bolidophyceae</taxon>
        <taxon>Parmales</taxon>
        <taxon>Triparmaceae</taxon>
        <taxon>Tetraparma</taxon>
    </lineage>
</organism>
<dbReference type="SMART" id="SM00456">
    <property type="entry name" value="WW"/>
    <property type="match status" value="3"/>
</dbReference>
<feature type="domain" description="WW" evidence="2">
    <location>
        <begin position="220"/>
        <end position="252"/>
    </location>
</feature>
<name>A0ABQ6N591_9STRA</name>
<dbReference type="Proteomes" id="UP001165060">
    <property type="component" value="Unassembled WGS sequence"/>
</dbReference>
<sequence length="438" mass="46846">MSAMAKRFEEEQRKRREEADAAKNSELEAFKAARAKAMAEKREAEAAEKEKTETKTAQVAKKNAFKNKFAMFEKKEGPSEDEVIKQNIQKASQGRRFDKQMKAAMADESMQGMSPMAMEMALRAKIGNTTVKREEAEEVAFEGAGTSTEEWQPEGGEADPEAKQVNAFKLAQDSAAAAAAEVYDAHVTREEEGGGGWGELVAPLDGGALDGGAGAAAAPADDAADWRVITDENGTYWWNTKTDDTTYDKPAALVMAENGGCAWTLVEDPGGNYYWNVLTNDTSYERPADYFAPPAGKVEPPAGGAGAEEAVEDHGAGGGGGEEGEVVMWTEDESSDPPTYFQTESPAVTRPDKPVGAVLLAFPDGTMYQQNGDGSYANTDTGEVVSERPAGATLMVAEVAGPATRAKGWSTHADEHGHAYYYNQESGAAQYEPPSEGE</sequence>
<keyword evidence="4" id="KW-1185">Reference proteome</keyword>
<protein>
    <recommendedName>
        <fullName evidence="2">WW domain-containing protein</fullName>
    </recommendedName>
</protein>
<dbReference type="CDD" id="cd00201">
    <property type="entry name" value="WW"/>
    <property type="match status" value="1"/>
</dbReference>
<feature type="domain" description="WW" evidence="2">
    <location>
        <begin position="403"/>
        <end position="436"/>
    </location>
</feature>
<evidence type="ECO:0000259" key="2">
    <source>
        <dbReference type="PROSITE" id="PS50020"/>
    </source>
</evidence>
<accession>A0ABQ6N591</accession>
<feature type="region of interest" description="Disordered" evidence="1">
    <location>
        <begin position="137"/>
        <end position="161"/>
    </location>
</feature>
<feature type="compositionally biased region" description="Basic and acidic residues" evidence="1">
    <location>
        <begin position="1"/>
        <end position="54"/>
    </location>
</feature>
<dbReference type="SUPFAM" id="SSF51045">
    <property type="entry name" value="WW domain"/>
    <property type="match status" value="1"/>
</dbReference>
<reference evidence="3 4" key="1">
    <citation type="journal article" date="2023" name="Commun. Biol.">
        <title>Genome analysis of Parmales, the sister group of diatoms, reveals the evolutionary specialization of diatoms from phago-mixotrophs to photoautotrophs.</title>
        <authorList>
            <person name="Ban H."/>
            <person name="Sato S."/>
            <person name="Yoshikawa S."/>
            <person name="Yamada K."/>
            <person name="Nakamura Y."/>
            <person name="Ichinomiya M."/>
            <person name="Sato N."/>
            <person name="Blanc-Mathieu R."/>
            <person name="Endo H."/>
            <person name="Kuwata A."/>
            <person name="Ogata H."/>
        </authorList>
    </citation>
    <scope>NUCLEOTIDE SEQUENCE [LARGE SCALE GENOMIC DNA]</scope>
</reference>
<dbReference type="PROSITE" id="PS01159">
    <property type="entry name" value="WW_DOMAIN_1"/>
    <property type="match status" value="2"/>
</dbReference>
<dbReference type="EMBL" id="BRYB01002154">
    <property type="protein sequence ID" value="GMI40436.1"/>
    <property type="molecule type" value="Genomic_DNA"/>
</dbReference>
<evidence type="ECO:0000256" key="1">
    <source>
        <dbReference type="SAM" id="MobiDB-lite"/>
    </source>
</evidence>
<comment type="caution">
    <text evidence="3">The sequence shown here is derived from an EMBL/GenBank/DDBJ whole genome shotgun (WGS) entry which is preliminary data.</text>
</comment>
<feature type="region of interest" description="Disordered" evidence="1">
    <location>
        <begin position="1"/>
        <end position="59"/>
    </location>
</feature>
<evidence type="ECO:0000313" key="4">
    <source>
        <dbReference type="Proteomes" id="UP001165060"/>
    </source>
</evidence>
<proteinExistence type="predicted"/>
<gene>
    <name evidence="3" type="ORF">TeGR_g10341</name>
</gene>
<dbReference type="PROSITE" id="PS50020">
    <property type="entry name" value="WW_DOMAIN_2"/>
    <property type="match status" value="2"/>
</dbReference>
<dbReference type="InterPro" id="IPR001202">
    <property type="entry name" value="WW_dom"/>
</dbReference>
<evidence type="ECO:0000313" key="3">
    <source>
        <dbReference type="EMBL" id="GMI40436.1"/>
    </source>
</evidence>
<dbReference type="InterPro" id="IPR036020">
    <property type="entry name" value="WW_dom_sf"/>
</dbReference>
<dbReference type="Gene3D" id="2.20.70.10">
    <property type="match status" value="2"/>
</dbReference>
<feature type="compositionally biased region" description="Polar residues" evidence="1">
    <location>
        <begin position="336"/>
        <end position="346"/>
    </location>
</feature>
<feature type="region of interest" description="Disordered" evidence="1">
    <location>
        <begin position="332"/>
        <end position="351"/>
    </location>
</feature>
<feature type="region of interest" description="Disordered" evidence="1">
    <location>
        <begin position="296"/>
        <end position="324"/>
    </location>
</feature>